<dbReference type="PANTHER" id="PTHR23317:SF26">
    <property type="entry name" value="ZIZIMIN, ISOFORM K"/>
    <property type="match status" value="1"/>
</dbReference>
<keyword evidence="1" id="KW-0344">Guanine-nucleotide releasing factor</keyword>
<keyword evidence="5" id="KW-1185">Reference proteome</keyword>
<comment type="similarity">
    <text evidence="2">Belongs to the DOCK family.</text>
</comment>
<dbReference type="AlphaFoldDB" id="A0A915ET42"/>
<reference evidence="6" key="1">
    <citation type="submission" date="2022-11" db="UniProtKB">
        <authorList>
            <consortium name="WormBaseParasite"/>
        </authorList>
    </citation>
    <scope>IDENTIFICATION</scope>
</reference>
<organism evidence="5 6">
    <name type="scientific">Ditylenchus dipsaci</name>
    <dbReference type="NCBI Taxonomy" id="166011"/>
    <lineage>
        <taxon>Eukaryota</taxon>
        <taxon>Metazoa</taxon>
        <taxon>Ecdysozoa</taxon>
        <taxon>Nematoda</taxon>
        <taxon>Chromadorea</taxon>
        <taxon>Rhabditida</taxon>
        <taxon>Tylenchina</taxon>
        <taxon>Tylenchomorpha</taxon>
        <taxon>Sphaerularioidea</taxon>
        <taxon>Anguinidae</taxon>
        <taxon>Anguininae</taxon>
        <taxon>Ditylenchus</taxon>
    </lineage>
</organism>
<feature type="domain" description="DOCKER" evidence="4">
    <location>
        <begin position="1"/>
        <end position="392"/>
    </location>
</feature>
<dbReference type="PANTHER" id="PTHR23317">
    <property type="entry name" value="DEDICATOR OF CYTOKINESIS DOCK"/>
    <property type="match status" value="1"/>
</dbReference>
<dbReference type="GO" id="GO:0005085">
    <property type="term" value="F:guanyl-nucleotide exchange factor activity"/>
    <property type="evidence" value="ECO:0007669"/>
    <property type="project" value="UniProtKB-KW"/>
</dbReference>
<dbReference type="InterPro" id="IPR026791">
    <property type="entry name" value="DOCK"/>
</dbReference>
<accession>A0A915ET42</accession>
<sequence>MSGTFYSYYWQELVAKGLAKIDWSLLDMINDKIAVEENVSEDQMDSTQQAGYTVENFTEKIEKTLDTLILSERYEAVGPLCRLAIPTYEQRHDYKALVSLYAELQQANSRAAEVKASGKRHLGSYFRVDVEAVRNALGKDQVEILPPEKHAVDMSKLKANGSEPGKLSVNDTATEKAEEEDDPMFYKLHTNVKTFVYEERITDESVSSSAPEQAKLAVRRIVLTVEKSFPNTRRRQKVVEKAEFILNPLELACDSLLFKAAQIRRILNAAGILRGAYGFDKSALRRLDVKQLQLFLQGSVSPTVNAGVLAYAEAFTAPAQKERYGSAGTAKLVAAFKVDRTEYQSMLRNSFDGMLERLSVFFDGEKFIMEPFCKSVANNEDNPDGSSALNTNRTSSTAMHIFDSIGGSTPKMHTLFCTYWLYYVL</sequence>
<dbReference type="Gene3D" id="1.25.40.410">
    <property type="match status" value="1"/>
</dbReference>
<dbReference type="InterPro" id="IPR027357">
    <property type="entry name" value="DOCKER_dom"/>
</dbReference>
<evidence type="ECO:0000259" key="4">
    <source>
        <dbReference type="PROSITE" id="PS51651"/>
    </source>
</evidence>
<evidence type="ECO:0000256" key="3">
    <source>
        <dbReference type="SAM" id="MobiDB-lite"/>
    </source>
</evidence>
<dbReference type="GO" id="GO:0007264">
    <property type="term" value="P:small GTPase-mediated signal transduction"/>
    <property type="evidence" value="ECO:0007669"/>
    <property type="project" value="InterPro"/>
</dbReference>
<evidence type="ECO:0000313" key="6">
    <source>
        <dbReference type="WBParaSite" id="jg9526"/>
    </source>
</evidence>
<protein>
    <submittedName>
        <fullName evidence="6">DOCKER domain-containing protein</fullName>
    </submittedName>
</protein>
<evidence type="ECO:0000313" key="5">
    <source>
        <dbReference type="Proteomes" id="UP000887574"/>
    </source>
</evidence>
<dbReference type="Gene3D" id="1.20.58.740">
    <property type="match status" value="1"/>
</dbReference>
<name>A0A915ET42_9BILA</name>
<dbReference type="InterPro" id="IPR043161">
    <property type="entry name" value="DOCK_C_lobe_A"/>
</dbReference>
<evidence type="ECO:0000256" key="2">
    <source>
        <dbReference type="PROSITE-ProRule" id="PRU00984"/>
    </source>
</evidence>
<dbReference type="PROSITE" id="PS51651">
    <property type="entry name" value="DOCKER"/>
    <property type="match status" value="1"/>
</dbReference>
<feature type="region of interest" description="Disordered" evidence="3">
    <location>
        <begin position="158"/>
        <end position="179"/>
    </location>
</feature>
<dbReference type="InterPro" id="IPR046773">
    <property type="entry name" value="DOCKER_Lobe_C"/>
</dbReference>
<dbReference type="Proteomes" id="UP000887574">
    <property type="component" value="Unplaced"/>
</dbReference>
<dbReference type="WBParaSite" id="jg9526">
    <property type="protein sequence ID" value="jg9526"/>
    <property type="gene ID" value="jg9526"/>
</dbReference>
<dbReference type="Pfam" id="PF20421">
    <property type="entry name" value="DHR-2_Lobe_C"/>
    <property type="match status" value="1"/>
</dbReference>
<dbReference type="Pfam" id="PF06920">
    <property type="entry name" value="DHR-2_Lobe_A"/>
    <property type="match status" value="1"/>
</dbReference>
<dbReference type="InterPro" id="IPR046769">
    <property type="entry name" value="DOCKER_Lobe_A"/>
</dbReference>
<proteinExistence type="inferred from homology"/>
<evidence type="ECO:0000256" key="1">
    <source>
        <dbReference type="ARBA" id="ARBA00022658"/>
    </source>
</evidence>
<dbReference type="InterPro" id="IPR043162">
    <property type="entry name" value="DOCK_C_lobe_C"/>
</dbReference>